<feature type="transmembrane region" description="Helical" evidence="8">
    <location>
        <begin position="138"/>
        <end position="164"/>
    </location>
</feature>
<evidence type="ECO:0000256" key="7">
    <source>
        <dbReference type="ARBA" id="ARBA00023136"/>
    </source>
</evidence>
<evidence type="ECO:0000256" key="3">
    <source>
        <dbReference type="ARBA" id="ARBA00022448"/>
    </source>
</evidence>
<evidence type="ECO:0000256" key="2">
    <source>
        <dbReference type="ARBA" id="ARBA00010100"/>
    </source>
</evidence>
<keyword evidence="5 8" id="KW-0812">Transmembrane</keyword>
<evidence type="ECO:0000256" key="6">
    <source>
        <dbReference type="ARBA" id="ARBA00022989"/>
    </source>
</evidence>
<feature type="transmembrane region" description="Helical" evidence="8">
    <location>
        <begin position="97"/>
        <end position="117"/>
    </location>
</feature>
<keyword evidence="10" id="KW-1185">Reference proteome</keyword>
<feature type="transmembrane region" description="Helical" evidence="8">
    <location>
        <begin position="69"/>
        <end position="85"/>
    </location>
</feature>
<organism evidence="9 10">
    <name type="scientific">Pontibacter toksunensis</name>
    <dbReference type="NCBI Taxonomy" id="1332631"/>
    <lineage>
        <taxon>Bacteria</taxon>
        <taxon>Pseudomonadati</taxon>
        <taxon>Bacteroidota</taxon>
        <taxon>Cytophagia</taxon>
        <taxon>Cytophagales</taxon>
        <taxon>Hymenobacteraceae</taxon>
        <taxon>Pontibacter</taxon>
    </lineage>
</organism>
<dbReference type="Proteomes" id="UP001597641">
    <property type="component" value="Unassembled WGS sequence"/>
</dbReference>
<gene>
    <name evidence="9" type="ORF">ACFS7Z_08350</name>
</gene>
<feature type="transmembrane region" description="Helical" evidence="8">
    <location>
        <begin position="222"/>
        <end position="241"/>
    </location>
</feature>
<evidence type="ECO:0000256" key="5">
    <source>
        <dbReference type="ARBA" id="ARBA00022692"/>
    </source>
</evidence>
<dbReference type="InterPro" id="IPR003804">
    <property type="entry name" value="Lactate_perm"/>
</dbReference>
<name>A0ABW6BTU4_9BACT</name>
<protein>
    <recommendedName>
        <fullName evidence="8">L-lactate permease</fullName>
    </recommendedName>
</protein>
<comment type="subcellular location">
    <subcellularLocation>
        <location evidence="1 8">Cell membrane</location>
        <topology evidence="1 8">Multi-pass membrane protein</topology>
    </subcellularLocation>
</comment>
<comment type="similarity">
    <text evidence="2 8">Belongs to the lactate permease family.</text>
</comment>
<dbReference type="PANTHER" id="PTHR30003:SF0">
    <property type="entry name" value="GLYCOLATE PERMEASE GLCA-RELATED"/>
    <property type="match status" value="1"/>
</dbReference>
<comment type="caution">
    <text evidence="9">The sequence shown here is derived from an EMBL/GenBank/DDBJ whole genome shotgun (WGS) entry which is preliminary data.</text>
</comment>
<keyword evidence="6 8" id="KW-1133">Transmembrane helix</keyword>
<keyword evidence="4 8" id="KW-1003">Cell membrane</keyword>
<comment type="caution">
    <text evidence="8">Lacks conserved residue(s) required for the propagation of feature annotation.</text>
</comment>
<proteinExistence type="inferred from homology"/>
<keyword evidence="3 8" id="KW-0813">Transport</keyword>
<feature type="transmembrane region" description="Helical" evidence="8">
    <location>
        <begin position="21"/>
        <end position="37"/>
    </location>
</feature>
<comment type="function">
    <text evidence="8">Uptake of L-lactate across the membrane. Can also transport D-lactate and glycolate.</text>
</comment>
<dbReference type="EMBL" id="JBHUOX010000005">
    <property type="protein sequence ID" value="MFD3000367.1"/>
    <property type="molecule type" value="Genomic_DNA"/>
</dbReference>
<keyword evidence="7 8" id="KW-0472">Membrane</keyword>
<evidence type="ECO:0000313" key="9">
    <source>
        <dbReference type="EMBL" id="MFD3000367.1"/>
    </source>
</evidence>
<sequence>MLGLSVLYLGRGRSKIDLKPWLPYAVLAFLLLLPKLWEPLRQWIGWELAFPDMFGTSIRGAIKPLQSPLLPFVVVGLGVAYFKKSKSLYLREPLKKMGNVFVVLFPSVAIAQLMIYSGVTQPSMVRYIAEMMSALGQAYVVVSPFVGVMGAFITGSTTISNLVFSASQVETAVSLDIAPTTILALQLSGASIGNAICLFNIIAAASVANIKDYRSVLSNNMLPALTAALVVGLLGIGWMAIGN</sequence>
<evidence type="ECO:0000313" key="10">
    <source>
        <dbReference type="Proteomes" id="UP001597641"/>
    </source>
</evidence>
<reference evidence="10" key="1">
    <citation type="journal article" date="2019" name="Int. J. Syst. Evol. Microbiol.">
        <title>The Global Catalogue of Microorganisms (GCM) 10K type strain sequencing project: providing services to taxonomists for standard genome sequencing and annotation.</title>
        <authorList>
            <consortium name="The Broad Institute Genomics Platform"/>
            <consortium name="The Broad Institute Genome Sequencing Center for Infectious Disease"/>
            <person name="Wu L."/>
            <person name="Ma J."/>
        </authorList>
    </citation>
    <scope>NUCLEOTIDE SEQUENCE [LARGE SCALE GENOMIC DNA]</scope>
    <source>
        <strain evidence="10">KCTC 23984</strain>
    </source>
</reference>
<dbReference type="Pfam" id="PF02652">
    <property type="entry name" value="Lactate_perm"/>
    <property type="match status" value="1"/>
</dbReference>
<dbReference type="PANTHER" id="PTHR30003">
    <property type="entry name" value="L-LACTATE PERMEASE"/>
    <property type="match status" value="1"/>
</dbReference>
<accession>A0ABW6BTU4</accession>
<evidence type="ECO:0000256" key="4">
    <source>
        <dbReference type="ARBA" id="ARBA00022475"/>
    </source>
</evidence>
<feature type="transmembrane region" description="Helical" evidence="8">
    <location>
        <begin position="184"/>
        <end position="210"/>
    </location>
</feature>
<evidence type="ECO:0000256" key="8">
    <source>
        <dbReference type="RuleBase" id="RU365092"/>
    </source>
</evidence>
<evidence type="ECO:0000256" key="1">
    <source>
        <dbReference type="ARBA" id="ARBA00004651"/>
    </source>
</evidence>
<dbReference type="RefSeq" id="WP_377483313.1">
    <property type="nucleotide sequence ID" value="NZ_JBHUOX010000005.1"/>
</dbReference>